<proteinExistence type="predicted"/>
<dbReference type="AlphaFoldDB" id="A0A9P4XS40"/>
<protein>
    <submittedName>
        <fullName evidence="2">Uncharacterized protein</fullName>
    </submittedName>
</protein>
<feature type="compositionally biased region" description="Polar residues" evidence="1">
    <location>
        <begin position="48"/>
        <end position="67"/>
    </location>
</feature>
<sequence>MPNQYSAPTSAGGITRMPATVTSGHLARADPSRLVNSNFRLQPKKATDSTAMQDANGNSPSIWTQEL</sequence>
<evidence type="ECO:0000256" key="1">
    <source>
        <dbReference type="SAM" id="MobiDB-lite"/>
    </source>
</evidence>
<name>A0A9P4XS40_9HYPO</name>
<dbReference type="EMBL" id="QLNT01000001">
    <property type="protein sequence ID" value="KAF3077617.1"/>
    <property type="molecule type" value="Genomic_DNA"/>
</dbReference>
<evidence type="ECO:0000313" key="3">
    <source>
        <dbReference type="Proteomes" id="UP000801864"/>
    </source>
</evidence>
<dbReference type="Proteomes" id="UP000801864">
    <property type="component" value="Unassembled WGS sequence"/>
</dbReference>
<comment type="caution">
    <text evidence="2">The sequence shown here is derived from an EMBL/GenBank/DDBJ whole genome shotgun (WGS) entry which is preliminary data.</text>
</comment>
<accession>A0A9P4XS40</accession>
<feature type="region of interest" description="Disordered" evidence="1">
    <location>
        <begin position="42"/>
        <end position="67"/>
    </location>
</feature>
<evidence type="ECO:0000313" key="2">
    <source>
        <dbReference type="EMBL" id="KAF3077617.1"/>
    </source>
</evidence>
<keyword evidence="3" id="KW-1185">Reference proteome</keyword>
<gene>
    <name evidence="2" type="ORF">CFAM422_000306</name>
</gene>
<reference evidence="2 3" key="1">
    <citation type="submission" date="2018-06" db="EMBL/GenBank/DDBJ databases">
        <title>Genome analysis of cellulolytic fungus Trichoderma lentiforme CFAM-422.</title>
        <authorList>
            <person name="Steindorff A.S."/>
            <person name="Formighieri E.F."/>
            <person name="Midorikawa G.E.O."/>
            <person name="Tamietti M.S."/>
            <person name="Ramos E.Z."/>
            <person name="Silva A.S."/>
            <person name="Bon E.P.S."/>
            <person name="Mendes T.D."/>
            <person name="Damaso M.C.T."/>
            <person name="Favaro L.C.L."/>
        </authorList>
    </citation>
    <scope>NUCLEOTIDE SEQUENCE [LARGE SCALE GENOMIC DNA]</scope>
    <source>
        <strain evidence="2 3">CFAM-422</strain>
    </source>
</reference>
<organism evidence="2 3">
    <name type="scientific">Trichoderma lentiforme</name>
    <dbReference type="NCBI Taxonomy" id="1567552"/>
    <lineage>
        <taxon>Eukaryota</taxon>
        <taxon>Fungi</taxon>
        <taxon>Dikarya</taxon>
        <taxon>Ascomycota</taxon>
        <taxon>Pezizomycotina</taxon>
        <taxon>Sordariomycetes</taxon>
        <taxon>Hypocreomycetidae</taxon>
        <taxon>Hypocreales</taxon>
        <taxon>Hypocreaceae</taxon>
        <taxon>Trichoderma</taxon>
    </lineage>
</organism>